<organism evidence="9 10">
    <name type="scientific">Aphanomyces stellatus</name>
    <dbReference type="NCBI Taxonomy" id="120398"/>
    <lineage>
        <taxon>Eukaryota</taxon>
        <taxon>Sar</taxon>
        <taxon>Stramenopiles</taxon>
        <taxon>Oomycota</taxon>
        <taxon>Saprolegniomycetes</taxon>
        <taxon>Saprolegniales</taxon>
        <taxon>Verrucalvaceae</taxon>
        <taxon>Aphanomyces</taxon>
    </lineage>
</organism>
<dbReference type="InterPro" id="IPR025867">
    <property type="entry name" value="MnmE_helical"/>
</dbReference>
<dbReference type="GO" id="GO:0030488">
    <property type="term" value="P:tRNA methylation"/>
    <property type="evidence" value="ECO:0007669"/>
    <property type="project" value="TreeGrafter"/>
</dbReference>
<dbReference type="InterPro" id="IPR027368">
    <property type="entry name" value="MnmE_dom2"/>
</dbReference>
<evidence type="ECO:0000256" key="5">
    <source>
        <dbReference type="ARBA" id="ARBA00023134"/>
    </source>
</evidence>
<dbReference type="AlphaFoldDB" id="A0A485K403"/>
<dbReference type="Gene3D" id="3.40.50.300">
    <property type="entry name" value="P-loop containing nucleotide triphosphate hydrolases"/>
    <property type="match status" value="1"/>
</dbReference>
<dbReference type="EMBL" id="VJMH01000052">
    <property type="protein sequence ID" value="KAF0719717.1"/>
    <property type="molecule type" value="Genomic_DNA"/>
</dbReference>
<dbReference type="InterPro" id="IPR004520">
    <property type="entry name" value="GTPase_MnmE"/>
</dbReference>
<feature type="domain" description="TrmE-type G" evidence="7">
    <location>
        <begin position="243"/>
        <end position="398"/>
    </location>
</feature>
<dbReference type="EMBL" id="CAADRA010000052">
    <property type="protein sequence ID" value="VFT78063.1"/>
    <property type="molecule type" value="Genomic_DNA"/>
</dbReference>
<dbReference type="GO" id="GO:0002098">
    <property type="term" value="P:tRNA wobble uridine modification"/>
    <property type="evidence" value="ECO:0007669"/>
    <property type="project" value="TreeGrafter"/>
</dbReference>
<evidence type="ECO:0000259" key="7">
    <source>
        <dbReference type="PROSITE" id="PS51709"/>
    </source>
</evidence>
<dbReference type="Proteomes" id="UP000332933">
    <property type="component" value="Unassembled WGS sequence"/>
</dbReference>
<comment type="similarity">
    <text evidence="2 6">Belongs to the TRAFAC class TrmE-Era-EngA-EngB-Septin-like GTPase superfamily. TrmE GTPase family.</text>
</comment>
<dbReference type="InterPro" id="IPR031168">
    <property type="entry name" value="G_TrmE"/>
</dbReference>
<dbReference type="GO" id="GO:0005525">
    <property type="term" value="F:GTP binding"/>
    <property type="evidence" value="ECO:0007669"/>
    <property type="project" value="UniProtKB-KW"/>
</dbReference>
<gene>
    <name evidence="9" type="primary">Aste57867_839</name>
    <name evidence="8" type="ORF">As57867_000838</name>
    <name evidence="9" type="ORF">ASTE57867_839</name>
</gene>
<evidence type="ECO:0000256" key="1">
    <source>
        <dbReference type="ARBA" id="ARBA00004173"/>
    </source>
</evidence>
<dbReference type="GO" id="GO:0003924">
    <property type="term" value="F:GTPase activity"/>
    <property type="evidence" value="ECO:0007669"/>
    <property type="project" value="InterPro"/>
</dbReference>
<dbReference type="Gene3D" id="1.20.120.430">
    <property type="entry name" value="tRNA modification GTPase MnmE domain 2"/>
    <property type="match status" value="1"/>
</dbReference>
<dbReference type="Pfam" id="PF12631">
    <property type="entry name" value="MnmE_helical"/>
    <property type="match status" value="1"/>
</dbReference>
<keyword evidence="10" id="KW-1185">Reference proteome</keyword>
<comment type="subcellular location">
    <subcellularLocation>
        <location evidence="1">Mitochondrion</location>
    </subcellularLocation>
</comment>
<evidence type="ECO:0000256" key="4">
    <source>
        <dbReference type="ARBA" id="ARBA00022741"/>
    </source>
</evidence>
<dbReference type="CDD" id="cd14858">
    <property type="entry name" value="TrmE_N"/>
    <property type="match status" value="1"/>
</dbReference>
<dbReference type="InterPro" id="IPR027417">
    <property type="entry name" value="P-loop_NTPase"/>
</dbReference>
<dbReference type="CDD" id="cd04164">
    <property type="entry name" value="trmE"/>
    <property type="match status" value="1"/>
</dbReference>
<dbReference type="InterPro" id="IPR027266">
    <property type="entry name" value="TrmE/GcvT-like"/>
</dbReference>
<dbReference type="Gene3D" id="3.30.1360.120">
    <property type="entry name" value="Probable tRNA modification gtpase trme, domain 1"/>
    <property type="match status" value="1"/>
</dbReference>
<evidence type="ECO:0000256" key="6">
    <source>
        <dbReference type="RuleBase" id="RU003313"/>
    </source>
</evidence>
<evidence type="ECO:0000313" key="9">
    <source>
        <dbReference type="EMBL" id="VFT78063.1"/>
    </source>
</evidence>
<dbReference type="NCBIfam" id="TIGR00231">
    <property type="entry name" value="small_GTP"/>
    <property type="match status" value="1"/>
</dbReference>
<dbReference type="PROSITE" id="PS51709">
    <property type="entry name" value="G_TRME"/>
    <property type="match status" value="1"/>
</dbReference>
<dbReference type="Pfam" id="PF10396">
    <property type="entry name" value="TrmE_N"/>
    <property type="match status" value="1"/>
</dbReference>
<dbReference type="HAMAP" id="MF_00379">
    <property type="entry name" value="GTPase_MnmE"/>
    <property type="match status" value="1"/>
</dbReference>
<evidence type="ECO:0000313" key="10">
    <source>
        <dbReference type="Proteomes" id="UP000332933"/>
    </source>
</evidence>
<keyword evidence="3 6" id="KW-0819">tRNA processing</keyword>
<dbReference type="InterPro" id="IPR005225">
    <property type="entry name" value="Small_GTP-bd"/>
</dbReference>
<dbReference type="FunFam" id="3.30.1360.120:FF:000007">
    <property type="entry name" value="tRNA modification GTPase GTPBP3, mitochondrial"/>
    <property type="match status" value="1"/>
</dbReference>
<keyword evidence="4 6" id="KW-0547">Nucleotide-binding</keyword>
<protein>
    <submittedName>
        <fullName evidence="9">Aste57867_839 protein</fullName>
    </submittedName>
</protein>
<reference evidence="8" key="2">
    <citation type="submission" date="2019-06" db="EMBL/GenBank/DDBJ databases">
        <title>Genomics analysis of Aphanomyces spp. identifies a new class of oomycete effector associated with host adaptation.</title>
        <authorList>
            <person name="Gaulin E."/>
        </authorList>
    </citation>
    <scope>NUCLEOTIDE SEQUENCE</scope>
    <source>
        <strain evidence="8">CBS 578.67</strain>
    </source>
</reference>
<evidence type="ECO:0000256" key="2">
    <source>
        <dbReference type="ARBA" id="ARBA00011043"/>
    </source>
</evidence>
<dbReference type="InterPro" id="IPR018948">
    <property type="entry name" value="GTP-bd_TrmE_N"/>
</dbReference>
<sequence length="477" mass="52289">MLRLGKVGANAAAAHPWTRHARCFSQDTIYALSSAEGRSGVAVVRISGPMANECLLQMTKAKTLPPPREATLRNLSHPVTHELLDSAMAIRFPEPKSFTGEDIVELYLHGSRPVISGVLEALSTLPNHRPAEAGEFTERAFENHKMDLMQVEGLADLLNAETEGQRKQALHQMSGTVGKVYEDWRRTIIQCLAHAEALIDFGEDEDDVTDEAYMAVIQRVRTLGQSIQRHLKDGRRGEILRHGVQVAILGAPNAGKSSLLNLLAQRDAAIVSPIAGTTRDIVQVPMNLAGYPVLLNDTAGIRETTDVVEQEGVLRAFKMNDEAQLKILVVDVLDSVIDPALLDLVDAKTIVVLNKVDRASDETALMEAVGHAPIVCRLSCADGTGVDAFLETLQRRVQGIFTSADAPEDSTIITRERHRRHLTQCVLHLDHFLQHPHESELAAEDLRHAVASLGRIVGRVDVEDMLDVLFADFCIGK</sequence>
<keyword evidence="5 6" id="KW-0342">GTP-binding</keyword>
<dbReference type="InterPro" id="IPR006073">
    <property type="entry name" value="GTP-bd"/>
</dbReference>
<reference evidence="9 10" key="1">
    <citation type="submission" date="2019-03" db="EMBL/GenBank/DDBJ databases">
        <authorList>
            <person name="Gaulin E."/>
            <person name="Dumas B."/>
        </authorList>
    </citation>
    <scope>NUCLEOTIDE SEQUENCE [LARGE SCALE GENOMIC DNA]</scope>
    <source>
        <strain evidence="9">CBS 568.67</strain>
    </source>
</reference>
<dbReference type="NCBIfam" id="TIGR00450">
    <property type="entry name" value="mnmE_trmE_thdF"/>
    <property type="match status" value="1"/>
</dbReference>
<accession>A0A485K403</accession>
<dbReference type="NCBIfam" id="NF003661">
    <property type="entry name" value="PRK05291.1-3"/>
    <property type="match status" value="1"/>
</dbReference>
<dbReference type="GO" id="GO:0005739">
    <property type="term" value="C:mitochondrion"/>
    <property type="evidence" value="ECO:0007669"/>
    <property type="project" value="UniProtKB-SubCell"/>
</dbReference>
<dbReference type="SUPFAM" id="SSF52540">
    <property type="entry name" value="P-loop containing nucleoside triphosphate hydrolases"/>
    <property type="match status" value="1"/>
</dbReference>
<dbReference type="OrthoDB" id="188276at2759"/>
<name>A0A485K403_9STRA</name>
<evidence type="ECO:0000256" key="3">
    <source>
        <dbReference type="ARBA" id="ARBA00022694"/>
    </source>
</evidence>
<proteinExistence type="inferred from homology"/>
<dbReference type="PANTHER" id="PTHR42714">
    <property type="entry name" value="TRNA MODIFICATION GTPASE GTPBP3"/>
    <property type="match status" value="1"/>
</dbReference>
<dbReference type="SUPFAM" id="SSF116878">
    <property type="entry name" value="TrmE connector domain"/>
    <property type="match status" value="1"/>
</dbReference>
<evidence type="ECO:0000313" key="8">
    <source>
        <dbReference type="EMBL" id="KAF0719717.1"/>
    </source>
</evidence>
<dbReference type="PANTHER" id="PTHR42714:SF2">
    <property type="entry name" value="TRNA MODIFICATION GTPASE GTPBP3, MITOCHONDRIAL"/>
    <property type="match status" value="1"/>
</dbReference>
<dbReference type="Pfam" id="PF01926">
    <property type="entry name" value="MMR_HSR1"/>
    <property type="match status" value="1"/>
</dbReference>